<dbReference type="GO" id="GO:0030288">
    <property type="term" value="C:outer membrane-bounded periplasmic space"/>
    <property type="evidence" value="ECO:0007669"/>
    <property type="project" value="TreeGrafter"/>
</dbReference>
<keyword evidence="6" id="KW-1185">Reference proteome</keyword>
<evidence type="ECO:0000256" key="2">
    <source>
        <dbReference type="ARBA" id="ARBA00011901"/>
    </source>
</evidence>
<dbReference type="Pfam" id="PF01520">
    <property type="entry name" value="Amidase_3"/>
    <property type="match status" value="1"/>
</dbReference>
<evidence type="ECO:0000256" key="1">
    <source>
        <dbReference type="ARBA" id="ARBA00001561"/>
    </source>
</evidence>
<dbReference type="Proteomes" id="UP000604083">
    <property type="component" value="Unassembled WGS sequence"/>
</dbReference>
<dbReference type="InterPro" id="IPR050695">
    <property type="entry name" value="N-acetylmuramoyl_amidase_3"/>
</dbReference>
<dbReference type="GO" id="GO:0008745">
    <property type="term" value="F:N-acetylmuramoyl-L-alanine amidase activity"/>
    <property type="evidence" value="ECO:0007669"/>
    <property type="project" value="UniProtKB-EC"/>
</dbReference>
<dbReference type="RefSeq" id="WP_200390709.1">
    <property type="nucleotide sequence ID" value="NZ_JAENIO010000007.1"/>
</dbReference>
<evidence type="ECO:0000259" key="4">
    <source>
        <dbReference type="SMART" id="SM00646"/>
    </source>
</evidence>
<evidence type="ECO:0000256" key="3">
    <source>
        <dbReference type="ARBA" id="ARBA00022801"/>
    </source>
</evidence>
<comment type="caution">
    <text evidence="5">The sequence shown here is derived from an EMBL/GenBank/DDBJ whole genome shotgun (WGS) entry which is preliminary data.</text>
</comment>
<dbReference type="AlphaFoldDB" id="A0A934RPN3"/>
<name>A0A934RPN3_9BACT</name>
<dbReference type="CDD" id="cd02696">
    <property type="entry name" value="MurNAc-LAA"/>
    <property type="match status" value="1"/>
</dbReference>
<dbReference type="InterPro" id="IPR002508">
    <property type="entry name" value="MurNAc-LAA_cat"/>
</dbReference>
<comment type="catalytic activity">
    <reaction evidence="1">
        <text>Hydrolyzes the link between N-acetylmuramoyl residues and L-amino acid residues in certain cell-wall glycopeptides.</text>
        <dbReference type="EC" id="3.5.1.28"/>
    </reaction>
</comment>
<accession>A0A934RPN3</accession>
<protein>
    <recommendedName>
        <fullName evidence="2">N-acetylmuramoyl-L-alanine amidase</fullName>
        <ecNumber evidence="2">3.5.1.28</ecNumber>
    </recommendedName>
</protein>
<dbReference type="PANTHER" id="PTHR30404:SF0">
    <property type="entry name" value="N-ACETYLMURAMOYL-L-ALANINE AMIDASE AMIC"/>
    <property type="match status" value="1"/>
</dbReference>
<dbReference type="SMART" id="SM00646">
    <property type="entry name" value="Ami_3"/>
    <property type="match status" value="1"/>
</dbReference>
<sequence>MKSIARTLVLLVLSGLLSVVSGKTIIIDAGHGGHDIGGHYGKVYEKHLALDTAMRLEYYLKRKGYRTVMIRDTDRFVPLAERSRIANKYRDAIFISIHYNYTWKSHVQGLETFYCGSHSRALAEACHQGMQGEVRAADRGVKYARYHVIRHCKHPSILIEGGFLSHSGERQKVMKGSYRDQLVRGIVDGIVRYDRSGKW</sequence>
<evidence type="ECO:0000313" key="5">
    <source>
        <dbReference type="EMBL" id="MBK1833276.1"/>
    </source>
</evidence>
<dbReference type="GO" id="GO:0009253">
    <property type="term" value="P:peptidoglycan catabolic process"/>
    <property type="evidence" value="ECO:0007669"/>
    <property type="project" value="InterPro"/>
</dbReference>
<gene>
    <name evidence="5" type="ORF">JIN78_04315</name>
</gene>
<keyword evidence="3" id="KW-0378">Hydrolase</keyword>
<reference evidence="5" key="1">
    <citation type="submission" date="2021-01" db="EMBL/GenBank/DDBJ databases">
        <title>Modified the classification status of verrucomicrobia.</title>
        <authorList>
            <person name="Feng X."/>
        </authorList>
    </citation>
    <scope>NUCLEOTIDE SEQUENCE</scope>
    <source>
        <strain evidence="5">KCTC 12986</strain>
    </source>
</reference>
<evidence type="ECO:0000313" key="6">
    <source>
        <dbReference type="Proteomes" id="UP000604083"/>
    </source>
</evidence>
<dbReference type="EMBL" id="JAENIO010000007">
    <property type="protein sequence ID" value="MBK1833276.1"/>
    <property type="molecule type" value="Genomic_DNA"/>
</dbReference>
<dbReference type="SUPFAM" id="SSF53187">
    <property type="entry name" value="Zn-dependent exopeptidases"/>
    <property type="match status" value="1"/>
</dbReference>
<dbReference type="EC" id="3.5.1.28" evidence="2"/>
<dbReference type="Gene3D" id="3.40.630.40">
    <property type="entry name" value="Zn-dependent exopeptidases"/>
    <property type="match status" value="1"/>
</dbReference>
<feature type="domain" description="MurNAc-LAA" evidence="4">
    <location>
        <begin position="83"/>
        <end position="191"/>
    </location>
</feature>
<dbReference type="PANTHER" id="PTHR30404">
    <property type="entry name" value="N-ACETYLMURAMOYL-L-ALANINE AMIDASE"/>
    <property type="match status" value="1"/>
</dbReference>
<organism evidence="5 6">
    <name type="scientific">Roseibacillus ishigakijimensis</name>
    <dbReference type="NCBI Taxonomy" id="454146"/>
    <lineage>
        <taxon>Bacteria</taxon>
        <taxon>Pseudomonadati</taxon>
        <taxon>Verrucomicrobiota</taxon>
        <taxon>Verrucomicrobiia</taxon>
        <taxon>Verrucomicrobiales</taxon>
        <taxon>Verrucomicrobiaceae</taxon>
        <taxon>Roseibacillus</taxon>
    </lineage>
</organism>
<proteinExistence type="predicted"/>